<organism evidence="1 2">
    <name type="scientific">Scortum barcoo</name>
    <name type="common">barcoo grunter</name>
    <dbReference type="NCBI Taxonomy" id="214431"/>
    <lineage>
        <taxon>Eukaryota</taxon>
        <taxon>Metazoa</taxon>
        <taxon>Chordata</taxon>
        <taxon>Craniata</taxon>
        <taxon>Vertebrata</taxon>
        <taxon>Euteleostomi</taxon>
        <taxon>Actinopterygii</taxon>
        <taxon>Neopterygii</taxon>
        <taxon>Teleostei</taxon>
        <taxon>Neoteleostei</taxon>
        <taxon>Acanthomorphata</taxon>
        <taxon>Eupercaria</taxon>
        <taxon>Centrarchiformes</taxon>
        <taxon>Terapontoidei</taxon>
        <taxon>Terapontidae</taxon>
        <taxon>Scortum</taxon>
    </lineage>
</organism>
<keyword evidence="2" id="KW-1185">Reference proteome</keyword>
<protein>
    <submittedName>
        <fullName evidence="1">Uncharacterized protein</fullName>
    </submittedName>
</protein>
<reference evidence="1" key="1">
    <citation type="submission" date="2022-04" db="EMBL/GenBank/DDBJ databases">
        <title>Jade perch genome.</title>
        <authorList>
            <person name="Chao B."/>
        </authorList>
    </citation>
    <scope>NUCLEOTIDE SEQUENCE</scope>
    <source>
        <strain evidence="1">CB-2022</strain>
    </source>
</reference>
<gene>
    <name evidence="1" type="ORF">L3Q82_010141</name>
</gene>
<evidence type="ECO:0000313" key="1">
    <source>
        <dbReference type="EMBL" id="KAI3365650.1"/>
    </source>
</evidence>
<proteinExistence type="predicted"/>
<evidence type="ECO:0000313" key="2">
    <source>
        <dbReference type="Proteomes" id="UP000831701"/>
    </source>
</evidence>
<name>A0ACB8WD89_9TELE</name>
<dbReference type="Proteomes" id="UP000831701">
    <property type="component" value="Chromosome 12"/>
</dbReference>
<accession>A0ACB8WD89</accession>
<sequence length="585" mass="65244">MVPPIQCRGWQCSAPQQMSSRAPNLEGIYLRYNHDEGQTGTAEHGRFLTGNRPECSTTSRPPPHVPSGGGGGQGEHSQGPPLTHTLTGDGAPSEAGARRADRLLPAGRIHPVPEAGESSVLFLGASETFLCLQTADEQQRLTGLIAKSRSVLHSASRDSKEPPDRKSNRDQWTRPPPAFTFHPELAALRQHARNTQTPALKPQKPTEREPAENNVLDGSKSSSGPVLSDGVDESRSSTKGPTLKPQWPTQAAGPTEPPFIGDTYMSEDIPPQTDCPGSVQSRVTNTKFGGRFLKHIPVLQWAKHVKQDLHRRLSQYPGAHGWGGIDYKTLVETLSVLNVSANWQMLDDWKDLKNKSECSRCAVVGNGGILKDSKKGKEIDSHHYVFRTNGAIIEGFEQDVGSRTTHYTFSTNTLMNSMGSYAGAGYRGPPVSKETRYVFLPDHDRDYLLMKAAATHTLVERGPERSKDPTKYFGEDVSVEKLKMYHPDFIRYLRNRFLRSRALKTKYKDIYRPSTGAVMLLAALHICDQVSAYGFMTPDYKNYSDHYYDSNYHPVGFFINHDLHMEMNLWQQLHRAGLILLYMHK</sequence>
<dbReference type="EMBL" id="CM041542">
    <property type="protein sequence ID" value="KAI3365650.1"/>
    <property type="molecule type" value="Genomic_DNA"/>
</dbReference>
<comment type="caution">
    <text evidence="1">The sequence shown here is derived from an EMBL/GenBank/DDBJ whole genome shotgun (WGS) entry which is preliminary data.</text>
</comment>